<reference evidence="1" key="1">
    <citation type="journal article" date="2020" name="Stud. Mycol.">
        <title>101 Dothideomycetes genomes: a test case for predicting lifestyles and emergence of pathogens.</title>
        <authorList>
            <person name="Haridas S."/>
            <person name="Albert R."/>
            <person name="Binder M."/>
            <person name="Bloem J."/>
            <person name="Labutti K."/>
            <person name="Salamov A."/>
            <person name="Andreopoulos B."/>
            <person name="Baker S."/>
            <person name="Barry K."/>
            <person name="Bills G."/>
            <person name="Bluhm B."/>
            <person name="Cannon C."/>
            <person name="Castanera R."/>
            <person name="Culley D."/>
            <person name="Daum C."/>
            <person name="Ezra D."/>
            <person name="Gonzalez J."/>
            <person name="Henrissat B."/>
            <person name="Kuo A."/>
            <person name="Liang C."/>
            <person name="Lipzen A."/>
            <person name="Lutzoni F."/>
            <person name="Magnuson J."/>
            <person name="Mondo S."/>
            <person name="Nolan M."/>
            <person name="Ohm R."/>
            <person name="Pangilinan J."/>
            <person name="Park H.-J."/>
            <person name="Ramirez L."/>
            <person name="Alfaro M."/>
            <person name="Sun H."/>
            <person name="Tritt A."/>
            <person name="Yoshinaga Y."/>
            <person name="Zwiers L.-H."/>
            <person name="Turgeon B."/>
            <person name="Goodwin S."/>
            <person name="Spatafora J."/>
            <person name="Crous P."/>
            <person name="Grigoriev I."/>
        </authorList>
    </citation>
    <scope>NUCLEOTIDE SEQUENCE</scope>
    <source>
        <strain evidence="1">CBS 207.26</strain>
    </source>
</reference>
<organism evidence="1 2">
    <name type="scientific">Zopfia rhizophila CBS 207.26</name>
    <dbReference type="NCBI Taxonomy" id="1314779"/>
    <lineage>
        <taxon>Eukaryota</taxon>
        <taxon>Fungi</taxon>
        <taxon>Dikarya</taxon>
        <taxon>Ascomycota</taxon>
        <taxon>Pezizomycotina</taxon>
        <taxon>Dothideomycetes</taxon>
        <taxon>Dothideomycetes incertae sedis</taxon>
        <taxon>Zopfiaceae</taxon>
        <taxon>Zopfia</taxon>
    </lineage>
</organism>
<gene>
    <name evidence="1" type="ORF">K469DRAFT_260299</name>
</gene>
<sequence length="61" mass="6587">MHFSRSISTSQVAGPIVDRYAADSVPLLRMLVVDRAADGALPFSLDPTPPDNHEDILANLI</sequence>
<evidence type="ECO:0000313" key="1">
    <source>
        <dbReference type="EMBL" id="KAF2181567.1"/>
    </source>
</evidence>
<evidence type="ECO:0000313" key="2">
    <source>
        <dbReference type="Proteomes" id="UP000800200"/>
    </source>
</evidence>
<keyword evidence="2" id="KW-1185">Reference proteome</keyword>
<accession>A0A6A6DPR2</accession>
<dbReference type="Proteomes" id="UP000800200">
    <property type="component" value="Unassembled WGS sequence"/>
</dbReference>
<dbReference type="AlphaFoldDB" id="A0A6A6DPR2"/>
<proteinExistence type="predicted"/>
<protein>
    <submittedName>
        <fullName evidence="1">Uncharacterized protein</fullName>
    </submittedName>
</protein>
<name>A0A6A6DPR2_9PEZI</name>
<dbReference type="EMBL" id="ML994652">
    <property type="protein sequence ID" value="KAF2181567.1"/>
    <property type="molecule type" value="Genomic_DNA"/>
</dbReference>